<dbReference type="GO" id="GO:0004930">
    <property type="term" value="F:G protein-coupled receptor activity"/>
    <property type="evidence" value="ECO:0007669"/>
    <property type="project" value="UniProtKB-KW"/>
</dbReference>
<proteinExistence type="inferred from homology"/>
<evidence type="ECO:0000256" key="10">
    <source>
        <dbReference type="SAM" id="Phobius"/>
    </source>
</evidence>
<keyword evidence="2 8" id="KW-0812">Transmembrane</keyword>
<name>A0AAN8GE41_PATCE</name>
<feature type="transmembrane region" description="Helical" evidence="10">
    <location>
        <begin position="208"/>
        <end position="232"/>
    </location>
</feature>
<dbReference type="InterPro" id="IPR000276">
    <property type="entry name" value="GPCR_Rhodpsn"/>
</dbReference>
<feature type="transmembrane region" description="Helical" evidence="10">
    <location>
        <begin position="337"/>
        <end position="361"/>
    </location>
</feature>
<dbReference type="CDD" id="cd00637">
    <property type="entry name" value="7tm_classA_rhodopsin-like"/>
    <property type="match status" value="1"/>
</dbReference>
<evidence type="ECO:0000256" key="4">
    <source>
        <dbReference type="ARBA" id="ARBA00023040"/>
    </source>
</evidence>
<dbReference type="Proteomes" id="UP001347796">
    <property type="component" value="Unassembled WGS sequence"/>
</dbReference>
<evidence type="ECO:0000256" key="8">
    <source>
        <dbReference type="RuleBase" id="RU000688"/>
    </source>
</evidence>
<evidence type="ECO:0000259" key="11">
    <source>
        <dbReference type="PROSITE" id="PS50262"/>
    </source>
</evidence>
<keyword evidence="4 8" id="KW-0297">G-protein coupled receptor</keyword>
<protein>
    <recommendedName>
        <fullName evidence="11">G-protein coupled receptors family 1 profile domain-containing protein</fullName>
    </recommendedName>
</protein>
<gene>
    <name evidence="12" type="ORF">SNE40_020478</name>
</gene>
<dbReference type="InterPro" id="IPR017452">
    <property type="entry name" value="GPCR_Rhodpsn_7TM"/>
</dbReference>
<comment type="subcellular location">
    <subcellularLocation>
        <location evidence="1">Membrane</location>
        <topology evidence="1">Multi-pass membrane protein</topology>
    </subcellularLocation>
</comment>
<evidence type="ECO:0000256" key="3">
    <source>
        <dbReference type="ARBA" id="ARBA00022989"/>
    </source>
</evidence>
<evidence type="ECO:0000256" key="9">
    <source>
        <dbReference type="SAM" id="MobiDB-lite"/>
    </source>
</evidence>
<feature type="region of interest" description="Disordered" evidence="9">
    <location>
        <begin position="253"/>
        <end position="275"/>
    </location>
</feature>
<keyword evidence="3 10" id="KW-1133">Transmembrane helix</keyword>
<keyword evidence="6 8" id="KW-0675">Receptor</keyword>
<keyword evidence="7 8" id="KW-0807">Transducer</keyword>
<feature type="transmembrane region" description="Helical" evidence="10">
    <location>
        <begin position="119"/>
        <end position="137"/>
    </location>
</feature>
<organism evidence="12 13">
    <name type="scientific">Patella caerulea</name>
    <name type="common">Rayed Mediterranean limpet</name>
    <dbReference type="NCBI Taxonomy" id="87958"/>
    <lineage>
        <taxon>Eukaryota</taxon>
        <taxon>Metazoa</taxon>
        <taxon>Spiralia</taxon>
        <taxon>Lophotrochozoa</taxon>
        <taxon>Mollusca</taxon>
        <taxon>Gastropoda</taxon>
        <taxon>Patellogastropoda</taxon>
        <taxon>Patelloidea</taxon>
        <taxon>Patellidae</taxon>
        <taxon>Patella</taxon>
    </lineage>
</organism>
<dbReference type="EMBL" id="JAZGQO010000015">
    <property type="protein sequence ID" value="KAK6169416.1"/>
    <property type="molecule type" value="Genomic_DNA"/>
</dbReference>
<evidence type="ECO:0000256" key="6">
    <source>
        <dbReference type="ARBA" id="ARBA00023170"/>
    </source>
</evidence>
<dbReference type="PROSITE" id="PS50262">
    <property type="entry name" value="G_PROTEIN_RECEP_F1_2"/>
    <property type="match status" value="1"/>
</dbReference>
<dbReference type="Gene3D" id="1.20.1070.10">
    <property type="entry name" value="Rhodopsin 7-helix transmembrane proteins"/>
    <property type="match status" value="1"/>
</dbReference>
<dbReference type="PRINTS" id="PR00237">
    <property type="entry name" value="GPCRRHODOPSN"/>
</dbReference>
<dbReference type="GO" id="GO:0016020">
    <property type="term" value="C:membrane"/>
    <property type="evidence" value="ECO:0007669"/>
    <property type="project" value="UniProtKB-SubCell"/>
</dbReference>
<evidence type="ECO:0000256" key="7">
    <source>
        <dbReference type="ARBA" id="ARBA00023224"/>
    </source>
</evidence>
<evidence type="ECO:0000256" key="5">
    <source>
        <dbReference type="ARBA" id="ARBA00023136"/>
    </source>
</evidence>
<dbReference type="Pfam" id="PF00001">
    <property type="entry name" value="7tm_1"/>
    <property type="match status" value="1"/>
</dbReference>
<dbReference type="PANTHER" id="PTHR24238">
    <property type="entry name" value="G-PROTEIN COUPLED RECEPTOR"/>
    <property type="match status" value="1"/>
</dbReference>
<feature type="transmembrane region" description="Helical" evidence="10">
    <location>
        <begin position="158"/>
        <end position="176"/>
    </location>
</feature>
<dbReference type="PROSITE" id="PS00237">
    <property type="entry name" value="G_PROTEIN_RECEP_F1_1"/>
    <property type="match status" value="1"/>
</dbReference>
<evidence type="ECO:0000256" key="1">
    <source>
        <dbReference type="ARBA" id="ARBA00004141"/>
    </source>
</evidence>
<evidence type="ECO:0000313" key="13">
    <source>
        <dbReference type="Proteomes" id="UP001347796"/>
    </source>
</evidence>
<dbReference type="SUPFAM" id="SSF81321">
    <property type="entry name" value="Family A G protein-coupled receptor-like"/>
    <property type="match status" value="1"/>
</dbReference>
<comment type="similarity">
    <text evidence="8">Belongs to the G-protein coupled receptor 1 family.</text>
</comment>
<dbReference type="AlphaFoldDB" id="A0AAN8GE41"/>
<accession>A0AAN8GE41</accession>
<sequence>MMNNSTSFQYNISGATNVTLNFTEEERWQYLMLLDNEYSLKVLAGMIFLGILAVIGFFGNTLVLIVYIKNFQKSTSRIFILALAAFDLVNNIIATPGEIINMRYSYRFESVEWCKIIKLAKYLSLIGSVFTLVAISIDRHRKICHPFKRQITEKHATIIVAVVAVVSFVLTLPSLIVHSAKDVETDIPGLTGKKCAFEDSYDGLLHNVYFIGLPALMFLVCFAILCVLYILVGRQIFHQVKYTNKLNTKPAADSMDMDGAESRLSPPESMGSTTGLNTREITPAKIRKPVGLSKNRTTLMLLSITIVFIASFVPYLIIAILKWVMSDFKQNLGFTGYQFYSVFLRSYFMNSSANPVVYSYWNKRFRQGCVRLLTPWRKRKTVVF</sequence>
<keyword evidence="5 10" id="KW-0472">Membrane</keyword>
<comment type="caution">
    <text evidence="12">The sequence shown here is derived from an EMBL/GenBank/DDBJ whole genome shotgun (WGS) entry which is preliminary data.</text>
</comment>
<evidence type="ECO:0000256" key="2">
    <source>
        <dbReference type="ARBA" id="ARBA00022692"/>
    </source>
</evidence>
<reference evidence="12 13" key="1">
    <citation type="submission" date="2024-01" db="EMBL/GenBank/DDBJ databases">
        <title>The genome of the rayed Mediterranean limpet Patella caerulea (Linnaeus, 1758).</title>
        <authorList>
            <person name="Anh-Thu Weber A."/>
            <person name="Halstead-Nussloch G."/>
        </authorList>
    </citation>
    <scope>NUCLEOTIDE SEQUENCE [LARGE SCALE GENOMIC DNA]</scope>
    <source>
        <strain evidence="12">AATW-2023a</strain>
        <tissue evidence="12">Whole specimen</tissue>
    </source>
</reference>
<feature type="transmembrane region" description="Helical" evidence="10">
    <location>
        <begin position="299"/>
        <end position="325"/>
    </location>
</feature>
<feature type="transmembrane region" description="Helical" evidence="10">
    <location>
        <begin position="42"/>
        <end position="66"/>
    </location>
</feature>
<feature type="transmembrane region" description="Helical" evidence="10">
    <location>
        <begin position="78"/>
        <end position="99"/>
    </location>
</feature>
<evidence type="ECO:0000313" key="12">
    <source>
        <dbReference type="EMBL" id="KAK6169416.1"/>
    </source>
</evidence>
<feature type="domain" description="G-protein coupled receptors family 1 profile" evidence="11">
    <location>
        <begin position="59"/>
        <end position="358"/>
    </location>
</feature>
<keyword evidence="13" id="KW-1185">Reference proteome</keyword>